<dbReference type="Proteomes" id="UP000244956">
    <property type="component" value="Unassembled WGS sequence"/>
</dbReference>
<evidence type="ECO:0000256" key="2">
    <source>
        <dbReference type="ARBA" id="ARBA00022801"/>
    </source>
</evidence>
<keyword evidence="8" id="KW-1185">Reference proteome</keyword>
<evidence type="ECO:0000313" key="7">
    <source>
        <dbReference type="EMBL" id="PWE00678.1"/>
    </source>
</evidence>
<dbReference type="EC" id="3.5.1.3" evidence="3"/>
<dbReference type="PANTHER" id="PTHR47799:SF1">
    <property type="entry name" value="OMEGA-AMIDASE YAFV"/>
    <property type="match status" value="1"/>
</dbReference>
<dbReference type="GO" id="GO:0050152">
    <property type="term" value="F:omega-amidase activity"/>
    <property type="evidence" value="ECO:0007669"/>
    <property type="project" value="UniProtKB-EC"/>
</dbReference>
<dbReference type="RefSeq" id="WP_109263050.1">
    <property type="nucleotide sequence ID" value="NZ_QEWP01000002.1"/>
</dbReference>
<dbReference type="GO" id="GO:0106008">
    <property type="term" value="F:2-oxoglutaramate amidase activity"/>
    <property type="evidence" value="ECO:0007669"/>
    <property type="project" value="TreeGrafter"/>
</dbReference>
<dbReference type="Pfam" id="PF00795">
    <property type="entry name" value="CN_hydrolase"/>
    <property type="match status" value="1"/>
</dbReference>
<dbReference type="AlphaFoldDB" id="A0A2U2BC83"/>
<reference evidence="7 8" key="1">
    <citation type="submission" date="2018-05" db="EMBL/GenBank/DDBJ databases">
        <title>Marinilabilia rubrum sp. nov., isolated from saltern sediment.</title>
        <authorList>
            <person name="Zhang R."/>
        </authorList>
    </citation>
    <scope>NUCLEOTIDE SEQUENCE [LARGE SCALE GENOMIC DNA]</scope>
    <source>
        <strain evidence="7 8">WTE16</strain>
    </source>
</reference>
<comment type="catalytic activity">
    <reaction evidence="4">
        <text>a monoamide of a dicarboxylate + H2O = a dicarboxylate + NH4(+)</text>
        <dbReference type="Rhea" id="RHEA:11716"/>
        <dbReference type="ChEBI" id="CHEBI:15377"/>
        <dbReference type="ChEBI" id="CHEBI:28938"/>
        <dbReference type="ChEBI" id="CHEBI:28965"/>
        <dbReference type="ChEBI" id="CHEBI:77450"/>
        <dbReference type="EC" id="3.5.1.3"/>
    </reaction>
</comment>
<evidence type="ECO:0000256" key="5">
    <source>
        <dbReference type="ARBA" id="ARBA00072139"/>
    </source>
</evidence>
<dbReference type="InterPro" id="IPR036526">
    <property type="entry name" value="C-N_Hydrolase_sf"/>
</dbReference>
<dbReference type="InterPro" id="IPR003010">
    <property type="entry name" value="C-N_Hydrolase"/>
</dbReference>
<dbReference type="FunFam" id="3.60.110.10:FF:000004">
    <property type="entry name" value="Carbon-nitrogen hydrolase"/>
    <property type="match status" value="1"/>
</dbReference>
<accession>A0A2U2BC83</accession>
<comment type="caution">
    <text evidence="7">The sequence shown here is derived from an EMBL/GenBank/DDBJ whole genome shotgun (WGS) entry which is preliminary data.</text>
</comment>
<dbReference type="PROSITE" id="PS50263">
    <property type="entry name" value="CN_HYDROLASE"/>
    <property type="match status" value="1"/>
</dbReference>
<protein>
    <recommendedName>
        <fullName evidence="5">Omega-amidase YafV</fullName>
        <ecNumber evidence="3">3.5.1.3</ecNumber>
    </recommendedName>
</protein>
<comment type="similarity">
    <text evidence="1">Belongs to the carbon-nitrogen hydrolase superfamily. NIT1/NIT2 family.</text>
</comment>
<proteinExistence type="inferred from homology"/>
<dbReference type="OrthoDB" id="9811121at2"/>
<dbReference type="EMBL" id="QEWP01000002">
    <property type="protein sequence ID" value="PWE00678.1"/>
    <property type="molecule type" value="Genomic_DNA"/>
</dbReference>
<keyword evidence="2 7" id="KW-0378">Hydrolase</keyword>
<evidence type="ECO:0000256" key="3">
    <source>
        <dbReference type="ARBA" id="ARBA00039118"/>
    </source>
</evidence>
<sequence length="259" mass="30226">MKVALIEKELHWENIEKNLTDFEQTINQIPYDCSLVILPEMFSTGFTMNPKKFSTEELEKVPEWMIQMAYQTGFCICGSSIAKEEDGYFNRFYFAFPDRALRWYDKKHLFRMGNESEIYTPGKERKIFTLGEWRIMPQVCYDLRFPVWNRNQDDYDFSIYVSNWPAARKDAWLTLLKARAIENQCYVAGVNRVGKDPNVPYDGGTVVFSPKGDEISQVVNGQWGIIIADIKLDALKAFRDKFPAWKDRDSFNLDGPNLS</sequence>
<evidence type="ECO:0000313" key="8">
    <source>
        <dbReference type="Proteomes" id="UP000244956"/>
    </source>
</evidence>
<dbReference type="PANTHER" id="PTHR47799">
    <property type="entry name" value="OMEGA-AMIDASE YAFV"/>
    <property type="match status" value="1"/>
</dbReference>
<organism evidence="7 8">
    <name type="scientific">Marinilabilia rubra</name>
    <dbReference type="NCBI Taxonomy" id="2162893"/>
    <lineage>
        <taxon>Bacteria</taxon>
        <taxon>Pseudomonadati</taxon>
        <taxon>Bacteroidota</taxon>
        <taxon>Bacteroidia</taxon>
        <taxon>Marinilabiliales</taxon>
        <taxon>Marinilabiliaceae</taxon>
        <taxon>Marinilabilia</taxon>
    </lineage>
</organism>
<dbReference type="SUPFAM" id="SSF56317">
    <property type="entry name" value="Carbon-nitrogen hydrolase"/>
    <property type="match status" value="1"/>
</dbReference>
<dbReference type="NCBIfam" id="NF007757">
    <property type="entry name" value="PRK10438.1"/>
    <property type="match status" value="1"/>
</dbReference>
<evidence type="ECO:0000256" key="4">
    <source>
        <dbReference type="ARBA" id="ARBA00052904"/>
    </source>
</evidence>
<feature type="domain" description="CN hydrolase" evidence="6">
    <location>
        <begin position="1"/>
        <end position="232"/>
    </location>
</feature>
<dbReference type="InterPro" id="IPR052737">
    <property type="entry name" value="Omega-amidase_YafV"/>
</dbReference>
<dbReference type="Gene3D" id="3.60.110.10">
    <property type="entry name" value="Carbon-nitrogen hydrolase"/>
    <property type="match status" value="1"/>
</dbReference>
<evidence type="ECO:0000259" key="6">
    <source>
        <dbReference type="PROSITE" id="PS50263"/>
    </source>
</evidence>
<gene>
    <name evidence="7" type="ORF">DDZ16_03535</name>
</gene>
<name>A0A2U2BC83_9BACT</name>
<evidence type="ECO:0000256" key="1">
    <source>
        <dbReference type="ARBA" id="ARBA00010613"/>
    </source>
</evidence>